<evidence type="ECO:0000256" key="5">
    <source>
        <dbReference type="SAM" id="Phobius"/>
    </source>
</evidence>
<dbReference type="InterPro" id="IPR001841">
    <property type="entry name" value="Znf_RING"/>
</dbReference>
<dbReference type="OrthoDB" id="8062037at2759"/>
<keyword evidence="8" id="KW-1185">Reference proteome</keyword>
<dbReference type="Gene3D" id="3.30.40.10">
    <property type="entry name" value="Zinc/RING finger domain, C3HC4 (zinc finger)"/>
    <property type="match status" value="1"/>
</dbReference>
<keyword evidence="5" id="KW-1133">Transmembrane helix</keyword>
<gene>
    <name evidence="7" type="ORF">PECAL_4P25270</name>
</gene>
<dbReference type="AlphaFoldDB" id="A0A8J2SQG2"/>
<dbReference type="Proteomes" id="UP000789595">
    <property type="component" value="Unassembled WGS sequence"/>
</dbReference>
<name>A0A8J2SQG2_9STRA</name>
<dbReference type="PANTHER" id="PTHR14155">
    <property type="entry name" value="RING FINGER DOMAIN-CONTAINING"/>
    <property type="match status" value="1"/>
</dbReference>
<organism evidence="7 8">
    <name type="scientific">Pelagomonas calceolata</name>
    <dbReference type="NCBI Taxonomy" id="35677"/>
    <lineage>
        <taxon>Eukaryota</taxon>
        <taxon>Sar</taxon>
        <taxon>Stramenopiles</taxon>
        <taxon>Ochrophyta</taxon>
        <taxon>Pelagophyceae</taxon>
        <taxon>Pelagomonadales</taxon>
        <taxon>Pelagomonadaceae</taxon>
        <taxon>Pelagomonas</taxon>
    </lineage>
</organism>
<dbReference type="EMBL" id="CAKKNE010000004">
    <property type="protein sequence ID" value="CAH0375201.1"/>
    <property type="molecule type" value="Genomic_DNA"/>
</dbReference>
<dbReference type="GO" id="GO:0008270">
    <property type="term" value="F:zinc ion binding"/>
    <property type="evidence" value="ECO:0007669"/>
    <property type="project" value="UniProtKB-KW"/>
</dbReference>
<feature type="transmembrane region" description="Helical" evidence="5">
    <location>
        <begin position="297"/>
        <end position="321"/>
    </location>
</feature>
<dbReference type="PROSITE" id="PS50089">
    <property type="entry name" value="ZF_RING_2"/>
    <property type="match status" value="1"/>
</dbReference>
<dbReference type="CDD" id="cd16448">
    <property type="entry name" value="RING-H2"/>
    <property type="match status" value="1"/>
</dbReference>
<keyword evidence="2 4" id="KW-0863">Zinc-finger</keyword>
<proteinExistence type="predicted"/>
<evidence type="ECO:0000256" key="2">
    <source>
        <dbReference type="ARBA" id="ARBA00022771"/>
    </source>
</evidence>
<dbReference type="InterPro" id="IPR013083">
    <property type="entry name" value="Znf_RING/FYVE/PHD"/>
</dbReference>
<dbReference type="SUPFAM" id="SSF57850">
    <property type="entry name" value="RING/U-box"/>
    <property type="match status" value="1"/>
</dbReference>
<reference evidence="7" key="1">
    <citation type="submission" date="2021-11" db="EMBL/GenBank/DDBJ databases">
        <authorList>
            <consortium name="Genoscope - CEA"/>
            <person name="William W."/>
        </authorList>
    </citation>
    <scope>NUCLEOTIDE SEQUENCE</scope>
</reference>
<feature type="transmembrane region" description="Helical" evidence="5">
    <location>
        <begin position="342"/>
        <end position="362"/>
    </location>
</feature>
<dbReference type="Pfam" id="PF13639">
    <property type="entry name" value="zf-RING_2"/>
    <property type="match status" value="1"/>
</dbReference>
<dbReference type="InterPro" id="IPR053238">
    <property type="entry name" value="RING-H2_zinc_finger"/>
</dbReference>
<keyword evidence="5" id="KW-0812">Transmembrane</keyword>
<evidence type="ECO:0000259" key="6">
    <source>
        <dbReference type="PROSITE" id="PS50089"/>
    </source>
</evidence>
<evidence type="ECO:0000256" key="4">
    <source>
        <dbReference type="PROSITE-ProRule" id="PRU00175"/>
    </source>
</evidence>
<keyword evidence="5" id="KW-0472">Membrane</keyword>
<feature type="transmembrane region" description="Helical" evidence="5">
    <location>
        <begin position="272"/>
        <end position="291"/>
    </location>
</feature>
<keyword evidence="1" id="KW-0479">Metal-binding</keyword>
<feature type="domain" description="RING-type" evidence="6">
    <location>
        <begin position="474"/>
        <end position="521"/>
    </location>
</feature>
<feature type="transmembrane region" description="Helical" evidence="5">
    <location>
        <begin position="201"/>
        <end position="225"/>
    </location>
</feature>
<evidence type="ECO:0000256" key="3">
    <source>
        <dbReference type="ARBA" id="ARBA00022833"/>
    </source>
</evidence>
<keyword evidence="3" id="KW-0862">Zinc</keyword>
<evidence type="ECO:0000313" key="7">
    <source>
        <dbReference type="EMBL" id="CAH0375201.1"/>
    </source>
</evidence>
<evidence type="ECO:0000313" key="8">
    <source>
        <dbReference type="Proteomes" id="UP000789595"/>
    </source>
</evidence>
<sequence length="524" mass="57621">MLRLLAVAAMARALPRNDGKSDEKLSHEAQTYYDPAAQTFALYTLLGVPTNATLTEIDRAFVKHKNDLERNRKNKKNVQIYGLIYKSLDEDEDGLLSAEESESLVEALGLRFDEEDDHVQESVAKFRRRTCTDKDAVFSSKEHLMIVATYASLRTARVTLGDAEMRTKYDEQERIKAREYAEDVDDDNTYLGAAKRKVFGVIYYGIYGGIVVWTIVAVIACLAYVACKALASIPNAPPLFGRCADRCGSVLIWINPGWSTVCTLAFCAPSTVLAAMLSAFAVFLFLFSLLAKTPVVLQRGLCALIIAALLAWLVPAVKNVLTRPREHVRRLVQGLRGLGREAWGVGKVLVPGAALGLVYSMFEVELETHLLTALAGGVVVIMAVKPLRSRAFRYLGQALADTGVTQPPSEAPRILEALQRLATLPVELYVPINVLDDAQVKAKLERAGFSRRDGAATPSRAELEAAYDDAYGACTVCFAQFEAGDECVRLLCGHVFHRDCVVQWVNTRTESGRVPTCPQCTCDM</sequence>
<feature type="transmembrane region" description="Helical" evidence="5">
    <location>
        <begin position="368"/>
        <end position="387"/>
    </location>
</feature>
<protein>
    <recommendedName>
        <fullName evidence="6">RING-type domain-containing protein</fullName>
    </recommendedName>
</protein>
<evidence type="ECO:0000256" key="1">
    <source>
        <dbReference type="ARBA" id="ARBA00022723"/>
    </source>
</evidence>
<dbReference type="SMART" id="SM00184">
    <property type="entry name" value="RING"/>
    <property type="match status" value="1"/>
</dbReference>
<dbReference type="PANTHER" id="PTHR14155:SF627">
    <property type="entry name" value="OS06G0192800 PROTEIN"/>
    <property type="match status" value="1"/>
</dbReference>
<accession>A0A8J2SQG2</accession>
<comment type="caution">
    <text evidence="7">The sequence shown here is derived from an EMBL/GenBank/DDBJ whole genome shotgun (WGS) entry which is preliminary data.</text>
</comment>